<dbReference type="PROSITE" id="PS01039">
    <property type="entry name" value="SBP_BACTERIAL_3"/>
    <property type="match status" value="1"/>
</dbReference>
<evidence type="ECO:0000259" key="7">
    <source>
        <dbReference type="SMART" id="SM00079"/>
    </source>
</evidence>
<organism evidence="8 9">
    <name type="scientific">Acinetobacter boissieri</name>
    <dbReference type="NCBI Taxonomy" id="1219383"/>
    <lineage>
        <taxon>Bacteria</taxon>
        <taxon>Pseudomonadati</taxon>
        <taxon>Pseudomonadota</taxon>
        <taxon>Gammaproteobacteria</taxon>
        <taxon>Moraxellales</taxon>
        <taxon>Moraxellaceae</taxon>
        <taxon>Acinetobacter</taxon>
    </lineage>
</organism>
<dbReference type="GO" id="GO:0030313">
    <property type="term" value="C:cell envelope"/>
    <property type="evidence" value="ECO:0007669"/>
    <property type="project" value="UniProtKB-SubCell"/>
</dbReference>
<protein>
    <submittedName>
        <fullName evidence="8">Amino acid ABC transporter substrate-binding protein, PAAT family</fullName>
    </submittedName>
</protein>
<evidence type="ECO:0000313" key="9">
    <source>
        <dbReference type="Proteomes" id="UP000242501"/>
    </source>
</evidence>
<dbReference type="SUPFAM" id="SSF53850">
    <property type="entry name" value="Periplasmic binding protein-like II"/>
    <property type="match status" value="1"/>
</dbReference>
<dbReference type="InterPro" id="IPR001638">
    <property type="entry name" value="Solute-binding_3/MltF_N"/>
</dbReference>
<proteinExistence type="inferred from homology"/>
<evidence type="ECO:0000256" key="4">
    <source>
        <dbReference type="RuleBase" id="RU003744"/>
    </source>
</evidence>
<dbReference type="PANTHER" id="PTHR35936">
    <property type="entry name" value="MEMBRANE-BOUND LYTIC MUREIN TRANSGLYCOSYLASE F"/>
    <property type="match status" value="1"/>
</dbReference>
<evidence type="ECO:0000256" key="5">
    <source>
        <dbReference type="SAM" id="SignalP"/>
    </source>
</evidence>
<dbReference type="PANTHER" id="PTHR35936:SF38">
    <property type="entry name" value="GLUTAMINE-BINDING PERIPLASMIC PROTEIN"/>
    <property type="match status" value="1"/>
</dbReference>
<feature type="domain" description="Ionotropic glutamate receptor C-terminal" evidence="7">
    <location>
        <begin position="28"/>
        <end position="246"/>
    </location>
</feature>
<evidence type="ECO:0000259" key="6">
    <source>
        <dbReference type="SMART" id="SM00062"/>
    </source>
</evidence>
<dbReference type="SMART" id="SM00079">
    <property type="entry name" value="PBPe"/>
    <property type="match status" value="1"/>
</dbReference>
<evidence type="ECO:0000256" key="1">
    <source>
        <dbReference type="ARBA" id="ARBA00004196"/>
    </source>
</evidence>
<dbReference type="SMART" id="SM00062">
    <property type="entry name" value="PBPb"/>
    <property type="match status" value="1"/>
</dbReference>
<dbReference type="NCBIfam" id="NF007029">
    <property type="entry name" value="PRK09495.1"/>
    <property type="match status" value="1"/>
</dbReference>
<sequence>MRKNMKFILAVSSLMLSALSMSAMAQDKLRVGVDTAFVPFEFKEGNKYVGFDIDLWDAIAKKMGVAYDLKPMDFGGLIPGLQSRNLDVAMAGMTITPVRRQVVDFSTSYYDADLLMAVKTNMTISKFSELANKKVGLKQGTAAATYMKAHVNAKFVEFPNIDNAYLDLQAGNLDAVVHDSPNVLYYVKTAGHGKIKSAGEKDSILAQQYGFALQKNSPYTLKVNKALGELRADGTYNKIYIKWFNKAPTNK</sequence>
<comment type="subcellular location">
    <subcellularLocation>
        <location evidence="1">Cell envelope</location>
    </subcellularLocation>
</comment>
<dbReference type="Gene3D" id="3.40.190.10">
    <property type="entry name" value="Periplasmic binding protein-like II"/>
    <property type="match status" value="2"/>
</dbReference>
<dbReference type="Proteomes" id="UP000242501">
    <property type="component" value="Unassembled WGS sequence"/>
</dbReference>
<feature type="signal peptide" evidence="5">
    <location>
        <begin position="1"/>
        <end position="25"/>
    </location>
</feature>
<evidence type="ECO:0000256" key="3">
    <source>
        <dbReference type="ARBA" id="ARBA00022729"/>
    </source>
</evidence>
<dbReference type="STRING" id="1219383.SAMN05421733_10685"/>
<dbReference type="GO" id="GO:0015276">
    <property type="term" value="F:ligand-gated monoatomic ion channel activity"/>
    <property type="evidence" value="ECO:0007669"/>
    <property type="project" value="InterPro"/>
</dbReference>
<dbReference type="InterPro" id="IPR018313">
    <property type="entry name" value="SBP_3_CS"/>
</dbReference>
<dbReference type="AlphaFoldDB" id="A0A1G6HJR3"/>
<accession>A0A1G6HJR3</accession>
<keyword evidence="9" id="KW-1185">Reference proteome</keyword>
<feature type="chain" id="PRO_5017273635" evidence="5">
    <location>
        <begin position="26"/>
        <end position="251"/>
    </location>
</feature>
<comment type="similarity">
    <text evidence="2 4">Belongs to the bacterial solute-binding protein 3 family.</text>
</comment>
<dbReference type="EMBL" id="FMYL01000006">
    <property type="protein sequence ID" value="SDB94492.1"/>
    <property type="molecule type" value="Genomic_DNA"/>
</dbReference>
<evidence type="ECO:0000313" key="8">
    <source>
        <dbReference type="EMBL" id="SDB94492.1"/>
    </source>
</evidence>
<feature type="domain" description="Solute-binding protein family 3/N-terminal" evidence="6">
    <location>
        <begin position="28"/>
        <end position="247"/>
    </location>
</feature>
<gene>
    <name evidence="8" type="ORF">SAMN05421733_10685</name>
</gene>
<dbReference type="Pfam" id="PF00497">
    <property type="entry name" value="SBP_bac_3"/>
    <property type="match status" value="1"/>
</dbReference>
<evidence type="ECO:0000256" key="2">
    <source>
        <dbReference type="ARBA" id="ARBA00010333"/>
    </source>
</evidence>
<dbReference type="GO" id="GO:0016020">
    <property type="term" value="C:membrane"/>
    <property type="evidence" value="ECO:0007669"/>
    <property type="project" value="InterPro"/>
</dbReference>
<keyword evidence="3 5" id="KW-0732">Signal</keyword>
<name>A0A1G6HJR3_9GAMM</name>
<reference evidence="9" key="1">
    <citation type="submission" date="2016-09" db="EMBL/GenBank/DDBJ databases">
        <authorList>
            <person name="Varghese N."/>
            <person name="Submissions S."/>
        </authorList>
    </citation>
    <scope>NUCLEOTIDE SEQUENCE [LARGE SCALE GENOMIC DNA]</scope>
    <source>
        <strain evidence="9">ANC 4422</strain>
    </source>
</reference>
<dbReference type="InterPro" id="IPR001320">
    <property type="entry name" value="Iontro_rcpt_C"/>
</dbReference>